<dbReference type="EMBL" id="SRXW01000001">
    <property type="protein sequence ID" value="TGY89728.1"/>
    <property type="molecule type" value="Genomic_DNA"/>
</dbReference>
<keyword evidence="4" id="KW-1185">Reference proteome</keyword>
<evidence type="ECO:0000256" key="2">
    <source>
        <dbReference type="SAM" id="Phobius"/>
    </source>
</evidence>
<keyword evidence="2" id="KW-0812">Transmembrane</keyword>
<sequence>MRDQAIETSDRPESNYLFDQLRGEGKVSEKTERKAHSMQDRLTMAYYKAASDFDAYLEFRQAKKIRRAAQYPDSHIMHFSILAGLVLFEGLANAYFFSKGSDLGLLGGWIQAITVAFTNVIAAFFLIGFLSIRGLTNPKRPYTFVAALVGLPLSVAAIAFLNFSAAHYRDLLELNAATLALGDADVTGEILAPVSRALTFAPFETLEALLLFVLGITFAAIAAFKGATFDDPVIGYGTVQRRLERSAAELATVLKQMPWNAGSGDSGGTQTLAYARQTKARIDTFFANLVGEEDETDMARMRGGESGSRPAERRHDTAPPPPPPR</sequence>
<dbReference type="OrthoDB" id="9795988at2"/>
<feature type="region of interest" description="Disordered" evidence="1">
    <location>
        <begin position="294"/>
        <end position="325"/>
    </location>
</feature>
<dbReference type="AlphaFoldDB" id="A0A4S2H305"/>
<dbReference type="Proteomes" id="UP000308054">
    <property type="component" value="Unassembled WGS sequence"/>
</dbReference>
<comment type="caution">
    <text evidence="3">The sequence shown here is derived from an EMBL/GenBank/DDBJ whole genome shotgun (WGS) entry which is preliminary data.</text>
</comment>
<protein>
    <submittedName>
        <fullName evidence="3">Uncharacterized protein</fullName>
    </submittedName>
</protein>
<dbReference type="RefSeq" id="WP_135994227.1">
    <property type="nucleotide sequence ID" value="NZ_CP071057.1"/>
</dbReference>
<reference evidence="3 4" key="1">
    <citation type="journal article" date="2017" name="Int. J. Syst. Evol. Microbiol.">
        <title>Marinicauda algicola sp. nov., isolated from a marine red alga Rhodosorus marinus.</title>
        <authorList>
            <person name="Jeong S.E."/>
            <person name="Jeon S.H."/>
            <person name="Chun B.H."/>
            <person name="Kim D.W."/>
            <person name="Jeon C.O."/>
        </authorList>
    </citation>
    <scope>NUCLEOTIDE SEQUENCE [LARGE SCALE GENOMIC DNA]</scope>
    <source>
        <strain evidence="3 4">JCM 31718</strain>
    </source>
</reference>
<keyword evidence="2" id="KW-1133">Transmembrane helix</keyword>
<keyword evidence="2" id="KW-0472">Membrane</keyword>
<proteinExistence type="predicted"/>
<feature type="transmembrane region" description="Helical" evidence="2">
    <location>
        <begin position="76"/>
        <end position="97"/>
    </location>
</feature>
<evidence type="ECO:0000256" key="1">
    <source>
        <dbReference type="SAM" id="MobiDB-lite"/>
    </source>
</evidence>
<feature type="transmembrane region" description="Helical" evidence="2">
    <location>
        <begin position="205"/>
        <end position="224"/>
    </location>
</feature>
<name>A0A4S2H305_9PROT</name>
<feature type="transmembrane region" description="Helical" evidence="2">
    <location>
        <begin position="109"/>
        <end position="130"/>
    </location>
</feature>
<feature type="transmembrane region" description="Helical" evidence="2">
    <location>
        <begin position="142"/>
        <end position="163"/>
    </location>
</feature>
<gene>
    <name evidence="3" type="ORF">E5163_00880</name>
</gene>
<accession>A0A4S2H305</accession>
<evidence type="ECO:0000313" key="4">
    <source>
        <dbReference type="Proteomes" id="UP000308054"/>
    </source>
</evidence>
<organism evidence="3 4">
    <name type="scientific">Marinicauda algicola</name>
    <dbReference type="NCBI Taxonomy" id="2029849"/>
    <lineage>
        <taxon>Bacteria</taxon>
        <taxon>Pseudomonadati</taxon>
        <taxon>Pseudomonadota</taxon>
        <taxon>Alphaproteobacteria</taxon>
        <taxon>Maricaulales</taxon>
        <taxon>Maricaulaceae</taxon>
        <taxon>Marinicauda</taxon>
    </lineage>
</organism>
<evidence type="ECO:0000313" key="3">
    <source>
        <dbReference type="EMBL" id="TGY89728.1"/>
    </source>
</evidence>